<dbReference type="Proteomes" id="UP001172680">
    <property type="component" value="Unassembled WGS sequence"/>
</dbReference>
<dbReference type="EMBL" id="JAPDRP010000020">
    <property type="protein sequence ID" value="KAJ9638832.1"/>
    <property type="molecule type" value="Genomic_DNA"/>
</dbReference>
<gene>
    <name evidence="1" type="ORF">H2199_006692</name>
</gene>
<comment type="caution">
    <text evidence="1">The sequence shown here is derived from an EMBL/GenBank/DDBJ whole genome shotgun (WGS) entry which is preliminary data.</text>
</comment>
<reference evidence="1" key="1">
    <citation type="submission" date="2022-10" db="EMBL/GenBank/DDBJ databases">
        <title>Culturing micro-colonial fungi from biological soil crusts in the Mojave desert and describing Neophaeococcomyces mojavensis, and introducing the new genera and species Taxawa tesnikishii.</title>
        <authorList>
            <person name="Kurbessoian T."/>
            <person name="Stajich J.E."/>
        </authorList>
    </citation>
    <scope>NUCLEOTIDE SEQUENCE</scope>
    <source>
        <strain evidence="1">JES_115</strain>
    </source>
</reference>
<sequence length="143" mass="15704">MAIHRQDKTICQHLKMTQSKAEIIEERKANLPLPEQPPVAPDWNSADETTVNVGSGRLESDITYGKGSESMREPASAESAVRISGEEWKTETAGDDVGRQGRDNLGGIPNDAVTKEARHKRGTVETRQKDYGYPEKNDPSSGL</sequence>
<accession>A0ACC2YTY4</accession>
<name>A0ACC2YTY4_9PEZI</name>
<protein>
    <submittedName>
        <fullName evidence="1">Uncharacterized protein</fullName>
    </submittedName>
</protein>
<keyword evidence="2" id="KW-1185">Reference proteome</keyword>
<evidence type="ECO:0000313" key="1">
    <source>
        <dbReference type="EMBL" id="KAJ9638832.1"/>
    </source>
</evidence>
<proteinExistence type="predicted"/>
<evidence type="ECO:0000313" key="2">
    <source>
        <dbReference type="Proteomes" id="UP001172680"/>
    </source>
</evidence>
<organism evidence="1 2">
    <name type="scientific">Coniosporium tulheliwenetii</name>
    <dbReference type="NCBI Taxonomy" id="3383036"/>
    <lineage>
        <taxon>Eukaryota</taxon>
        <taxon>Fungi</taxon>
        <taxon>Dikarya</taxon>
        <taxon>Ascomycota</taxon>
        <taxon>Pezizomycotina</taxon>
        <taxon>Dothideomycetes</taxon>
        <taxon>Dothideomycetes incertae sedis</taxon>
        <taxon>Coniosporium</taxon>
    </lineage>
</organism>